<dbReference type="InterPro" id="IPR017972">
    <property type="entry name" value="Cyt_P450_CS"/>
</dbReference>
<dbReference type="PANTHER" id="PTHR47947">
    <property type="entry name" value="CYTOCHROME P450 82C3-RELATED"/>
    <property type="match status" value="1"/>
</dbReference>
<keyword evidence="4 8" id="KW-0560">Oxidoreductase</keyword>
<dbReference type="SUPFAM" id="SSF48264">
    <property type="entry name" value="Cytochrome P450"/>
    <property type="match status" value="1"/>
</dbReference>
<dbReference type="EMBL" id="KZ305024">
    <property type="protein sequence ID" value="PIA56658.1"/>
    <property type="molecule type" value="Genomic_DNA"/>
</dbReference>
<comment type="cofactor">
    <cofactor evidence="7">
        <name>heme</name>
        <dbReference type="ChEBI" id="CHEBI:30413"/>
    </cofactor>
</comment>
<dbReference type="GO" id="GO:0004497">
    <property type="term" value="F:monooxygenase activity"/>
    <property type="evidence" value="ECO:0007669"/>
    <property type="project" value="UniProtKB-KW"/>
</dbReference>
<evidence type="ECO:0000256" key="8">
    <source>
        <dbReference type="RuleBase" id="RU000461"/>
    </source>
</evidence>
<dbReference type="GO" id="GO:0005506">
    <property type="term" value="F:iron ion binding"/>
    <property type="evidence" value="ECO:0007669"/>
    <property type="project" value="InterPro"/>
</dbReference>
<dbReference type="AlphaFoldDB" id="A0A2G5ELM5"/>
<dbReference type="STRING" id="218851.A0A2G5ELM5"/>
<evidence type="ECO:0000256" key="9">
    <source>
        <dbReference type="SAM" id="SignalP"/>
    </source>
</evidence>
<dbReference type="Gene3D" id="1.10.630.10">
    <property type="entry name" value="Cytochrome P450"/>
    <property type="match status" value="1"/>
</dbReference>
<evidence type="ECO:0000313" key="11">
    <source>
        <dbReference type="Proteomes" id="UP000230069"/>
    </source>
</evidence>
<dbReference type="CDD" id="cd20653">
    <property type="entry name" value="CYP81"/>
    <property type="match status" value="1"/>
</dbReference>
<keyword evidence="2 7" id="KW-0349">Heme</keyword>
<dbReference type="PRINTS" id="PR00385">
    <property type="entry name" value="P450"/>
</dbReference>
<dbReference type="PROSITE" id="PS00086">
    <property type="entry name" value="CYTOCHROME_P450"/>
    <property type="match status" value="1"/>
</dbReference>
<evidence type="ECO:0000256" key="6">
    <source>
        <dbReference type="ARBA" id="ARBA00023033"/>
    </source>
</evidence>
<dbReference type="InterPro" id="IPR050651">
    <property type="entry name" value="Plant_Cytochrome_P450_Monoox"/>
</dbReference>
<dbReference type="InParanoid" id="A0A2G5ELM5"/>
<dbReference type="GO" id="GO:0044550">
    <property type="term" value="P:secondary metabolite biosynthetic process"/>
    <property type="evidence" value="ECO:0007669"/>
    <property type="project" value="UniProtKB-ARBA"/>
</dbReference>
<organism evidence="10 11">
    <name type="scientific">Aquilegia coerulea</name>
    <name type="common">Rocky mountain columbine</name>
    <dbReference type="NCBI Taxonomy" id="218851"/>
    <lineage>
        <taxon>Eukaryota</taxon>
        <taxon>Viridiplantae</taxon>
        <taxon>Streptophyta</taxon>
        <taxon>Embryophyta</taxon>
        <taxon>Tracheophyta</taxon>
        <taxon>Spermatophyta</taxon>
        <taxon>Magnoliopsida</taxon>
        <taxon>Ranunculales</taxon>
        <taxon>Ranunculaceae</taxon>
        <taxon>Thalictroideae</taxon>
        <taxon>Aquilegia</taxon>
    </lineage>
</organism>
<evidence type="ECO:0000256" key="4">
    <source>
        <dbReference type="ARBA" id="ARBA00023002"/>
    </source>
</evidence>
<dbReference type="GO" id="GO:0020037">
    <property type="term" value="F:heme binding"/>
    <property type="evidence" value="ECO:0007669"/>
    <property type="project" value="InterPro"/>
</dbReference>
<dbReference type="PANTHER" id="PTHR47947:SF13">
    <property type="entry name" value="CYTOCHROME P450, FAMILY 81, SUBFAMILY K, POLYPEPTIDE 1-RELATED"/>
    <property type="match status" value="1"/>
</dbReference>
<keyword evidence="11" id="KW-1185">Reference proteome</keyword>
<dbReference type="FunFam" id="1.10.630.10:FF:000081">
    <property type="entry name" value="Cytochrome P450 CYP81N5"/>
    <property type="match status" value="1"/>
</dbReference>
<dbReference type="InterPro" id="IPR036396">
    <property type="entry name" value="Cyt_P450_sf"/>
</dbReference>
<keyword evidence="3 7" id="KW-0479">Metal-binding</keyword>
<name>A0A2G5ELM5_AQUCA</name>
<dbReference type="PRINTS" id="PR00463">
    <property type="entry name" value="EP450I"/>
</dbReference>
<feature type="chain" id="PRO_5013861970" description="Cytochrome P450" evidence="9">
    <location>
        <begin position="22"/>
        <end position="513"/>
    </location>
</feature>
<dbReference type="InterPro" id="IPR001128">
    <property type="entry name" value="Cyt_P450"/>
</dbReference>
<evidence type="ECO:0000256" key="7">
    <source>
        <dbReference type="PIRSR" id="PIRSR602401-1"/>
    </source>
</evidence>
<dbReference type="FunCoup" id="A0A2G5ELM5">
    <property type="interactions" value="265"/>
</dbReference>
<evidence type="ECO:0000313" key="10">
    <source>
        <dbReference type="EMBL" id="PIA56658.1"/>
    </source>
</evidence>
<dbReference type="Pfam" id="PF00067">
    <property type="entry name" value="p450"/>
    <property type="match status" value="1"/>
</dbReference>
<feature type="signal peptide" evidence="9">
    <location>
        <begin position="1"/>
        <end position="21"/>
    </location>
</feature>
<dbReference type="GO" id="GO:0016705">
    <property type="term" value="F:oxidoreductase activity, acting on paired donors, with incorporation or reduction of molecular oxygen"/>
    <property type="evidence" value="ECO:0007669"/>
    <property type="project" value="InterPro"/>
</dbReference>
<dbReference type="OrthoDB" id="1055148at2759"/>
<protein>
    <recommendedName>
        <fullName evidence="12">Cytochrome P450</fullName>
    </recommendedName>
</protein>
<accession>A0A2G5ELM5</accession>
<keyword evidence="9" id="KW-0732">Signal</keyword>
<evidence type="ECO:0008006" key="12">
    <source>
        <dbReference type="Google" id="ProtNLM"/>
    </source>
</evidence>
<evidence type="ECO:0000256" key="2">
    <source>
        <dbReference type="ARBA" id="ARBA00022617"/>
    </source>
</evidence>
<keyword evidence="5 7" id="KW-0408">Iron</keyword>
<evidence type="ECO:0000256" key="3">
    <source>
        <dbReference type="ARBA" id="ARBA00022723"/>
    </source>
</evidence>
<dbReference type="Proteomes" id="UP000230069">
    <property type="component" value="Unassembled WGS sequence"/>
</dbReference>
<dbReference type="InterPro" id="IPR002401">
    <property type="entry name" value="Cyt_P450_E_grp-I"/>
</dbReference>
<comment type="similarity">
    <text evidence="1 8">Belongs to the cytochrome P450 family.</text>
</comment>
<reference evidence="10 11" key="1">
    <citation type="submission" date="2017-09" db="EMBL/GenBank/DDBJ databases">
        <title>WGS assembly of Aquilegia coerulea Goldsmith.</title>
        <authorList>
            <person name="Hodges S."/>
            <person name="Kramer E."/>
            <person name="Nordborg M."/>
            <person name="Tomkins J."/>
            <person name="Borevitz J."/>
            <person name="Derieg N."/>
            <person name="Yan J."/>
            <person name="Mihaltcheva S."/>
            <person name="Hayes R.D."/>
            <person name="Rokhsar D."/>
        </authorList>
    </citation>
    <scope>NUCLEOTIDE SEQUENCE [LARGE SCALE GENOMIC DNA]</scope>
    <source>
        <strain evidence="11">cv. Goldsmith</strain>
    </source>
</reference>
<evidence type="ECO:0000256" key="5">
    <source>
        <dbReference type="ARBA" id="ARBA00023004"/>
    </source>
</evidence>
<sequence length="513" mass="58882">MELLYYLLLILFILFILKVFSQTNKKNLPPSPFALPILGHIHLFKKPLNRRLQTLSNRYGPILFLQFGSRPVLVISSSSLVEECFTKNDLIFANRPSSIAGDHLTYNYTIFVWSPYGYHWRNMRRIATIEIFSAKSLHMSAKIHKEEICHLVSSLFRGSTVGSQHFNLKFMFSQLIFNLMMRLVAGKRCFEESMDLDEQKRLHILLKEIFFPGVIFELGDFLPILRKIGLYTDQEKCQIMHARRDLFLQNLINEFRRKQIDSSPATIAEDKKIKTTIIEVLLSIQEAEPEQYSDDFIKGIIMTMFVAGTDTSSLTLEWAMSLLLNHPDVLQKACLEINHNVQGRLLEDYDLPKLPYLHCIINETLRLYPAAPLLIPHLSSEECTVGGYNIPRGTILYANIGAIHRDPELWTDPDKFMPERFEGDQTEREMGFKFMPFGVGRRMCPGANLAQRVVALALGTLIQCFEWERVGQDQVEMHETNTGVTIPKANPLVAMCKPYPSMVETISQLSSVN</sequence>
<keyword evidence="6 8" id="KW-0503">Monooxygenase</keyword>
<proteinExistence type="inferred from homology"/>
<evidence type="ECO:0000256" key="1">
    <source>
        <dbReference type="ARBA" id="ARBA00010617"/>
    </source>
</evidence>
<gene>
    <name evidence="10" type="ORF">AQUCO_00700785v1</name>
</gene>
<feature type="binding site" description="axial binding residue" evidence="7">
    <location>
        <position position="444"/>
    </location>
    <ligand>
        <name>heme</name>
        <dbReference type="ChEBI" id="CHEBI:30413"/>
    </ligand>
    <ligandPart>
        <name>Fe</name>
        <dbReference type="ChEBI" id="CHEBI:18248"/>
    </ligandPart>
</feature>